<evidence type="ECO:0000313" key="8">
    <source>
        <dbReference type="Proteomes" id="UP001056756"/>
    </source>
</evidence>
<dbReference type="PANTHER" id="PTHR10010:SF46">
    <property type="entry name" value="SODIUM-DEPENDENT PHOSPHATE TRANSPORT PROTEIN 2B"/>
    <property type="match status" value="1"/>
</dbReference>
<feature type="transmembrane region" description="Helical" evidence="6">
    <location>
        <begin position="49"/>
        <end position="73"/>
    </location>
</feature>
<dbReference type="AlphaFoldDB" id="A0A9J6ZE46"/>
<name>A0A9J6ZE46_9BACL</name>
<dbReference type="KEGG" id="plig:NAG76_21330"/>
<organism evidence="7 8">
    <name type="scientific">Candidatus Pristimantibacillus lignocellulolyticus</name>
    <dbReference type="NCBI Taxonomy" id="2994561"/>
    <lineage>
        <taxon>Bacteria</taxon>
        <taxon>Bacillati</taxon>
        <taxon>Bacillota</taxon>
        <taxon>Bacilli</taxon>
        <taxon>Bacillales</taxon>
        <taxon>Paenibacillaceae</taxon>
        <taxon>Candidatus Pristimantibacillus</taxon>
    </lineage>
</organism>
<dbReference type="Pfam" id="PF02690">
    <property type="entry name" value="Na_Pi_cotrans"/>
    <property type="match status" value="2"/>
</dbReference>
<evidence type="ECO:0000256" key="4">
    <source>
        <dbReference type="ARBA" id="ARBA00022989"/>
    </source>
</evidence>
<dbReference type="PANTHER" id="PTHR10010">
    <property type="entry name" value="SOLUTE CARRIER FAMILY 34 SODIUM PHOSPHATE , MEMBER 2-RELATED"/>
    <property type="match status" value="1"/>
</dbReference>
<dbReference type="NCBIfam" id="NF037997">
    <property type="entry name" value="Na_Pi_symport"/>
    <property type="match status" value="1"/>
</dbReference>
<keyword evidence="5 6" id="KW-0472">Membrane</keyword>
<keyword evidence="2" id="KW-1003">Cell membrane</keyword>
<evidence type="ECO:0000256" key="6">
    <source>
        <dbReference type="SAM" id="Phobius"/>
    </source>
</evidence>
<comment type="subcellular location">
    <subcellularLocation>
        <location evidence="1">Cell membrane</location>
        <topology evidence="1">Multi-pass membrane protein</topology>
    </subcellularLocation>
</comment>
<evidence type="ECO:0000256" key="1">
    <source>
        <dbReference type="ARBA" id="ARBA00004651"/>
    </source>
</evidence>
<feature type="transmembrane region" description="Helical" evidence="6">
    <location>
        <begin position="189"/>
        <end position="222"/>
    </location>
</feature>
<feature type="transmembrane region" description="Helical" evidence="6">
    <location>
        <begin position="145"/>
        <end position="168"/>
    </location>
</feature>
<sequence>MISAIIFHSILGFSIFMCGMKLMELALFRLGGPTFLRLLERSTRTPLHGLVLGTASSAFLQSSTAVTVLSIGFVNSRLLPFSRTLGIILGTNIGTCLTTELIGLEINHLAKPLMIGALILWGITVLLVEYRIIPALYQWKGSEYIRSLSIVIFGFGTLLLGLTVMQGIGPVIQNTELFHWFLAQAQTTLWWGILSGAVLTALIHSGAAVIGMIMGIAALGVLPLDLSIAIVLGCNIGTCVTAIIASLGGSKGGQYVAMAHLVLNIGGALLFFPFIDMLATAVMWTTTSIATAIAHAQTLFNIICSFIALPICYMKWFKRFD</sequence>
<evidence type="ECO:0000256" key="5">
    <source>
        <dbReference type="ARBA" id="ARBA00023136"/>
    </source>
</evidence>
<evidence type="ECO:0000256" key="3">
    <source>
        <dbReference type="ARBA" id="ARBA00022692"/>
    </source>
</evidence>
<proteinExistence type="predicted"/>
<evidence type="ECO:0000256" key="2">
    <source>
        <dbReference type="ARBA" id="ARBA00022475"/>
    </source>
</evidence>
<feature type="transmembrane region" description="Helical" evidence="6">
    <location>
        <begin position="85"/>
        <end position="106"/>
    </location>
</feature>
<dbReference type="Proteomes" id="UP001056756">
    <property type="component" value="Chromosome"/>
</dbReference>
<gene>
    <name evidence="7" type="ORF">NAG76_21330</name>
</gene>
<keyword evidence="4 6" id="KW-1133">Transmembrane helix</keyword>
<evidence type="ECO:0000313" key="7">
    <source>
        <dbReference type="EMBL" id="URN94332.1"/>
    </source>
</evidence>
<feature type="transmembrane region" description="Helical" evidence="6">
    <location>
        <begin position="289"/>
        <end position="313"/>
    </location>
</feature>
<accession>A0A9J6ZE46</accession>
<dbReference type="GO" id="GO:0005436">
    <property type="term" value="F:sodium:phosphate symporter activity"/>
    <property type="evidence" value="ECO:0007669"/>
    <property type="project" value="InterPro"/>
</dbReference>
<feature type="transmembrane region" description="Helical" evidence="6">
    <location>
        <begin position="6"/>
        <end position="28"/>
    </location>
</feature>
<feature type="transmembrane region" description="Helical" evidence="6">
    <location>
        <begin position="113"/>
        <end position="133"/>
    </location>
</feature>
<protein>
    <submittedName>
        <fullName evidence="7">Na/Pi symporter</fullName>
    </submittedName>
</protein>
<reference evidence="7" key="1">
    <citation type="submission" date="2022-05" db="EMBL/GenBank/DDBJ databases">
        <title>Novel bacterial taxa in a minimal lignocellulolytic consortium and its capacity to transform plastics disclosed by genome-resolved metagenomics.</title>
        <authorList>
            <person name="Rodriguez C.A.D."/>
            <person name="Diaz-Garcia L."/>
            <person name="Herrera K."/>
            <person name="Tarazona N.A."/>
            <person name="Sproer C."/>
            <person name="Overmann J."/>
            <person name="Jimenez D.J."/>
        </authorList>
    </citation>
    <scope>NUCLEOTIDE SEQUENCE</scope>
    <source>
        <strain evidence="7">MAG5</strain>
    </source>
</reference>
<feature type="transmembrane region" description="Helical" evidence="6">
    <location>
        <begin position="261"/>
        <end position="283"/>
    </location>
</feature>
<dbReference type="GO" id="GO:0044341">
    <property type="term" value="P:sodium-dependent phosphate transport"/>
    <property type="evidence" value="ECO:0007669"/>
    <property type="project" value="InterPro"/>
</dbReference>
<dbReference type="GO" id="GO:0005886">
    <property type="term" value="C:plasma membrane"/>
    <property type="evidence" value="ECO:0007669"/>
    <property type="project" value="UniProtKB-SubCell"/>
</dbReference>
<dbReference type="EMBL" id="CP097899">
    <property type="protein sequence ID" value="URN94332.1"/>
    <property type="molecule type" value="Genomic_DNA"/>
</dbReference>
<dbReference type="InterPro" id="IPR003841">
    <property type="entry name" value="Na/Pi_transpt"/>
</dbReference>
<keyword evidence="3 6" id="KW-0812">Transmembrane</keyword>
<feature type="transmembrane region" description="Helical" evidence="6">
    <location>
        <begin position="228"/>
        <end position="249"/>
    </location>
</feature>